<keyword evidence="2" id="KW-1133">Transmembrane helix</keyword>
<dbReference type="RefSeq" id="WP_052727979.1">
    <property type="nucleotide sequence ID" value="NZ_CP009520.1"/>
</dbReference>
<dbReference type="KEGG" id="mvc:MSVAZ_2464"/>
<dbReference type="Proteomes" id="UP000033096">
    <property type="component" value="Chromosome"/>
</dbReference>
<accession>A0A0E3Q5E8</accession>
<evidence type="ECO:0000256" key="2">
    <source>
        <dbReference type="SAM" id="Phobius"/>
    </source>
</evidence>
<feature type="transmembrane region" description="Helical" evidence="2">
    <location>
        <begin position="7"/>
        <end position="28"/>
    </location>
</feature>
<comment type="similarity">
    <text evidence="1">Belongs to the UPF0228 family.</text>
</comment>
<evidence type="ECO:0000256" key="1">
    <source>
        <dbReference type="ARBA" id="ARBA00009746"/>
    </source>
</evidence>
<dbReference type="EMBL" id="CP009520">
    <property type="protein sequence ID" value="AKB44733.1"/>
    <property type="molecule type" value="Genomic_DNA"/>
</dbReference>
<gene>
    <name evidence="3" type="ORF">MSVAZ_2464</name>
</gene>
<dbReference type="GeneID" id="24810955"/>
<evidence type="ECO:0000313" key="4">
    <source>
        <dbReference type="Proteomes" id="UP000033096"/>
    </source>
</evidence>
<dbReference type="Pfam" id="PF05727">
    <property type="entry name" value="UPF0228"/>
    <property type="match status" value="1"/>
</dbReference>
<protein>
    <submittedName>
        <fullName evidence="3">Uncharacterized protein</fullName>
    </submittedName>
</protein>
<name>A0A0E3Q5E8_9EURY</name>
<dbReference type="HOGENOM" id="CLU_106567_0_0_2"/>
<dbReference type="AlphaFoldDB" id="A0A0E3Q5E8"/>
<keyword evidence="2" id="KW-0472">Membrane</keyword>
<keyword evidence="2" id="KW-0812">Transmembrane</keyword>
<evidence type="ECO:0000313" key="3">
    <source>
        <dbReference type="EMBL" id="AKB44733.1"/>
    </source>
</evidence>
<organism evidence="3 4">
    <name type="scientific">Methanosarcina vacuolata Z-761</name>
    <dbReference type="NCBI Taxonomy" id="1434123"/>
    <lineage>
        <taxon>Archaea</taxon>
        <taxon>Methanobacteriati</taxon>
        <taxon>Methanobacteriota</taxon>
        <taxon>Stenosarchaea group</taxon>
        <taxon>Methanomicrobia</taxon>
        <taxon>Methanosarcinales</taxon>
        <taxon>Methanosarcinaceae</taxon>
        <taxon>Methanosarcina</taxon>
    </lineage>
</organism>
<proteinExistence type="inferred from homology"/>
<sequence length="199" mass="22728">MMKKSIYKILFIVIIIAFLIIVVPSVLFTPAHVKSNMSIDNETPVKEQQIAGLFIEFENGTTEQEVKTILENSNIPVNYSIDYNTDISAGRNYAKVEKDKKTAVVDEFKKGEKIPEPDFPPDIKKGDYYIVVSSIGFEDENFLNVMKRNNLQVKMTTICYVSFGNEPKNWIPESEAIRIRNELEANEKVFIVNFDGVAY</sequence>
<dbReference type="PATRIC" id="fig|1434123.4.peg.3012"/>
<keyword evidence="4" id="KW-1185">Reference proteome</keyword>
<reference evidence="3 4" key="1">
    <citation type="submission" date="2014-07" db="EMBL/GenBank/DDBJ databases">
        <title>Methanogenic archaea and the global carbon cycle.</title>
        <authorList>
            <person name="Henriksen J.R."/>
            <person name="Luke J."/>
            <person name="Reinhart S."/>
            <person name="Benedict M.N."/>
            <person name="Youngblut N.D."/>
            <person name="Metcalf M.E."/>
            <person name="Whitaker R.J."/>
            <person name="Metcalf W.W."/>
        </authorList>
    </citation>
    <scope>NUCLEOTIDE SEQUENCE [LARGE SCALE GENOMIC DNA]</scope>
    <source>
        <strain evidence="3 4">Z-761</strain>
    </source>
</reference>
<dbReference type="InterPro" id="IPR008887">
    <property type="entry name" value="UPF0228"/>
</dbReference>